<dbReference type="Pfam" id="PF01903">
    <property type="entry name" value="CbiX"/>
    <property type="match status" value="2"/>
</dbReference>
<name>A0ABT1UM19_9GAMM</name>
<dbReference type="InterPro" id="IPR050963">
    <property type="entry name" value="Sirohydro_Cobaltochel/CbiX"/>
</dbReference>
<dbReference type="PANTHER" id="PTHR33542">
    <property type="entry name" value="SIROHYDROCHLORIN FERROCHELATASE, CHLOROPLASTIC"/>
    <property type="match status" value="1"/>
</dbReference>
<dbReference type="PANTHER" id="PTHR33542:SF3">
    <property type="entry name" value="SIROHYDROCHLORIN FERROCHELATASE, CHLOROPLASTIC"/>
    <property type="match status" value="1"/>
</dbReference>
<dbReference type="InterPro" id="IPR002762">
    <property type="entry name" value="CbiX-like"/>
</dbReference>
<dbReference type="Proteomes" id="UP001524569">
    <property type="component" value="Unassembled WGS sequence"/>
</dbReference>
<keyword evidence="4" id="KW-1185">Reference proteome</keyword>
<proteinExistence type="predicted"/>
<dbReference type="SUPFAM" id="SSF53800">
    <property type="entry name" value="Chelatase"/>
    <property type="match status" value="1"/>
</dbReference>
<dbReference type="CDD" id="cd03414">
    <property type="entry name" value="CbiX_SirB_C"/>
    <property type="match status" value="1"/>
</dbReference>
<evidence type="ECO:0000256" key="1">
    <source>
        <dbReference type="ARBA" id="ARBA00022723"/>
    </source>
</evidence>
<organism evidence="3 4">
    <name type="scientific">Methylomonas aurea</name>
    <dbReference type="NCBI Taxonomy" id="2952224"/>
    <lineage>
        <taxon>Bacteria</taxon>
        <taxon>Pseudomonadati</taxon>
        <taxon>Pseudomonadota</taxon>
        <taxon>Gammaproteobacteria</taxon>
        <taxon>Methylococcales</taxon>
        <taxon>Methylococcaceae</taxon>
        <taxon>Methylomonas</taxon>
    </lineage>
</organism>
<dbReference type="Gene3D" id="3.40.50.1400">
    <property type="match status" value="2"/>
</dbReference>
<dbReference type="RefSeq" id="WP_256612490.1">
    <property type="nucleotide sequence ID" value="NZ_JANIBM010000042.1"/>
</dbReference>
<evidence type="ECO:0000313" key="3">
    <source>
        <dbReference type="EMBL" id="MCQ8183270.1"/>
    </source>
</evidence>
<evidence type="ECO:0000256" key="2">
    <source>
        <dbReference type="ARBA" id="ARBA00023239"/>
    </source>
</evidence>
<sequence>MTTTILLVGHGSRNQAGNDEIREFQQQWQAQHPDWRIELCYIELADVLLPEGLQRAAQGSSRVIVVPLIISAAGHVKMEIPEHIEEARENFPAVEFIYAPHLGSNETLLAILQKQLKSALKTLAMPDPKTTGVIILGRGSSDKVANGELAKLARWLFEATEHELVDIAFTGITHPRLETAVQRQVRLGMTQIAILPYYLFTGLLIERIGKQVERLQSQYPRIAFGSGTYFGFDPAIFKLLDQRVIEAIDPVVPKMLECDGCQYREQAEHHQHHH</sequence>
<gene>
    <name evidence="3" type="ORF">NP603_19310</name>
</gene>
<evidence type="ECO:0000313" key="4">
    <source>
        <dbReference type="Proteomes" id="UP001524569"/>
    </source>
</evidence>
<dbReference type="EMBL" id="JANIBM010000042">
    <property type="protein sequence ID" value="MCQ8183270.1"/>
    <property type="molecule type" value="Genomic_DNA"/>
</dbReference>
<keyword evidence="2" id="KW-0456">Lyase</keyword>
<reference evidence="3 4" key="1">
    <citation type="submission" date="2022-07" db="EMBL/GenBank/DDBJ databases">
        <title>Methylomonas rivi sp. nov., Methylomonas rosea sp. nov., Methylomonas aureus sp. nov. and Methylomonas subterranea sp. nov., four novel methanotrophs isolated from a freshwater creek and the deep terrestrial subsurface.</title>
        <authorList>
            <person name="Abin C."/>
            <person name="Sankaranarayanan K."/>
            <person name="Garner C."/>
            <person name="Sindelar R."/>
            <person name="Kotary K."/>
            <person name="Garner R."/>
            <person name="Barclay S."/>
            <person name="Lawson P."/>
            <person name="Krumholz L."/>
        </authorList>
    </citation>
    <scope>NUCLEOTIDE SEQUENCE [LARGE SCALE GENOMIC DNA]</scope>
    <source>
        <strain evidence="3 4">SURF-1</strain>
    </source>
</reference>
<keyword evidence="1" id="KW-0479">Metal-binding</keyword>
<accession>A0ABT1UM19</accession>
<dbReference type="CDD" id="cd03416">
    <property type="entry name" value="CbiX_SirB_N"/>
    <property type="match status" value="1"/>
</dbReference>
<comment type="caution">
    <text evidence="3">The sequence shown here is derived from an EMBL/GenBank/DDBJ whole genome shotgun (WGS) entry which is preliminary data.</text>
</comment>
<protein>
    <submittedName>
        <fullName evidence="3">Sirohydrochlorin chelatase</fullName>
    </submittedName>
</protein>